<dbReference type="GO" id="GO:0019695">
    <property type="term" value="P:choline metabolic process"/>
    <property type="evidence" value="ECO:0007669"/>
    <property type="project" value="TreeGrafter"/>
</dbReference>
<evidence type="ECO:0000256" key="5">
    <source>
        <dbReference type="ARBA" id="ARBA00023157"/>
    </source>
</evidence>
<dbReference type="GO" id="GO:0005886">
    <property type="term" value="C:plasma membrane"/>
    <property type="evidence" value="ECO:0007669"/>
    <property type="project" value="TreeGrafter"/>
</dbReference>
<feature type="compositionally biased region" description="Basic and acidic residues" evidence="10">
    <location>
        <begin position="59"/>
        <end position="68"/>
    </location>
</feature>
<evidence type="ECO:0000256" key="1">
    <source>
        <dbReference type="ARBA" id="ARBA00005964"/>
    </source>
</evidence>
<proteinExistence type="inferred from homology"/>
<accession>A0A4S2KUF1</accession>
<dbReference type="Proteomes" id="UP000310200">
    <property type="component" value="Unassembled WGS sequence"/>
</dbReference>
<evidence type="ECO:0000256" key="2">
    <source>
        <dbReference type="ARBA" id="ARBA00022487"/>
    </source>
</evidence>
<feature type="chain" id="PRO_5020952952" description="Carboxylic ester hydrolase" evidence="9">
    <location>
        <begin position="37"/>
        <end position="679"/>
    </location>
</feature>
<comment type="catalytic activity">
    <reaction evidence="8">
        <text>acetylcholine + H2O = choline + acetate + H(+)</text>
        <dbReference type="Rhea" id="RHEA:17561"/>
        <dbReference type="ChEBI" id="CHEBI:15354"/>
        <dbReference type="ChEBI" id="CHEBI:15355"/>
        <dbReference type="ChEBI" id="CHEBI:15377"/>
        <dbReference type="ChEBI" id="CHEBI:15378"/>
        <dbReference type="ChEBI" id="CHEBI:30089"/>
        <dbReference type="EC" id="3.1.1.7"/>
    </reaction>
</comment>
<evidence type="ECO:0000256" key="3">
    <source>
        <dbReference type="ARBA" id="ARBA00022801"/>
    </source>
</evidence>
<dbReference type="InterPro" id="IPR050654">
    <property type="entry name" value="AChE-related_enzymes"/>
</dbReference>
<dbReference type="EMBL" id="QBLH01001495">
    <property type="protein sequence ID" value="TGZ51678.1"/>
    <property type="molecule type" value="Genomic_DNA"/>
</dbReference>
<keyword evidence="9" id="KW-0732">Signal</keyword>
<dbReference type="InterPro" id="IPR000997">
    <property type="entry name" value="Cholinesterase"/>
</dbReference>
<dbReference type="GO" id="GO:0005615">
    <property type="term" value="C:extracellular space"/>
    <property type="evidence" value="ECO:0007669"/>
    <property type="project" value="TreeGrafter"/>
</dbReference>
<feature type="domain" description="Carboxylesterase type B" evidence="11">
    <location>
        <begin position="81"/>
        <end position="197"/>
    </location>
</feature>
<feature type="domain" description="Carboxylesterase type B" evidence="11">
    <location>
        <begin position="241"/>
        <end position="540"/>
    </location>
</feature>
<dbReference type="AlphaFoldDB" id="A0A4S2KUF1"/>
<comment type="caution">
    <text evidence="12">The sequence shown here is derived from an EMBL/GenBank/DDBJ whole genome shotgun (WGS) entry which is preliminary data.</text>
</comment>
<dbReference type="GO" id="GO:0003990">
    <property type="term" value="F:acetylcholinesterase activity"/>
    <property type="evidence" value="ECO:0007669"/>
    <property type="project" value="UniProtKB-EC"/>
</dbReference>
<keyword evidence="5" id="KW-1015">Disulfide bond</keyword>
<name>A0A4S2KUF1_9HYME</name>
<evidence type="ECO:0000256" key="6">
    <source>
        <dbReference type="ARBA" id="ARBA00023180"/>
    </source>
</evidence>
<comment type="similarity">
    <text evidence="1 9">Belongs to the type-B carboxylesterase/lipase family.</text>
</comment>
<dbReference type="GO" id="GO:0006581">
    <property type="term" value="P:acetylcholine catabolic process"/>
    <property type="evidence" value="ECO:0007669"/>
    <property type="project" value="TreeGrafter"/>
</dbReference>
<dbReference type="EC" id="3.1.1.-" evidence="9"/>
<dbReference type="InterPro" id="IPR002018">
    <property type="entry name" value="CarbesteraseB"/>
</dbReference>
<dbReference type="SUPFAM" id="SSF53474">
    <property type="entry name" value="alpha/beta-Hydrolases"/>
    <property type="match status" value="2"/>
</dbReference>
<keyword evidence="4" id="KW-0531">Neurotransmitter degradation</keyword>
<protein>
    <recommendedName>
        <fullName evidence="9">Carboxylic ester hydrolase</fullName>
        <ecNumber evidence="9">3.1.1.-</ecNumber>
    </recommendedName>
</protein>
<feature type="signal peptide" evidence="9">
    <location>
        <begin position="1"/>
        <end position="36"/>
    </location>
</feature>
<gene>
    <name evidence="12" type="ORF">DBV15_11122</name>
</gene>
<evidence type="ECO:0000313" key="12">
    <source>
        <dbReference type="EMBL" id="TGZ51678.1"/>
    </source>
</evidence>
<dbReference type="InterPro" id="IPR019826">
    <property type="entry name" value="Carboxylesterase_B_AS"/>
</dbReference>
<dbReference type="PANTHER" id="PTHR43918:SF12">
    <property type="entry name" value="ACETYLCHOLINESTERASE 1"/>
    <property type="match status" value="1"/>
</dbReference>
<dbReference type="InterPro" id="IPR029058">
    <property type="entry name" value="AB_hydrolase_fold"/>
</dbReference>
<comment type="function">
    <text evidence="7">Rapidly hydrolyzes choline released into the synapse.</text>
</comment>
<evidence type="ECO:0000313" key="13">
    <source>
        <dbReference type="Proteomes" id="UP000310200"/>
    </source>
</evidence>
<sequence length="679" mass="75505">MSKNSSSWRASPGRLEALLVLSLFLLLVLQPDPCRSSPSHRRHHEHELHAAQETSSDARSSRSSEELPRPAAVTGHPDDPLVVHTRNGMIRGKSMVATTGKRVDTWFGIPYAQKPIGPLRFRHPRPVERWSGVLNATTLPNSCVQIFDTVFGDFPGATMWNPNTPLNEDCLYVNVVVPYPRPKSAAVMVWIFGGEFPVMRIHHLDSPVPQSAISPTKSPFLTRTEMAPKNYRNFLCLRNTSLAVTLLSGGFYSGSATLDVYDHKTLVSEENVILVSMQYRVASLGFLYFGTSDVPGNAGLFDQMMALQWVRDNIAAFGGNPENVTLFGESAGAVSKETCDSRHLFNQAIMQSGSPTAPWAIISREESIVRGIRLAEAVGCPHNRHNLREVIDCLLTKDAEDLVKNEWGTLGICEFPFVPVIDGAFLDETPQRSLVTSSFKKTNILMGSNTEEGFYFIIYYLTELFRIDGAEDVKVTRDQFISAVSELNPYVNQIGRNAIIYEYSNWLHPDDPHANRDALDKIVGDYQFTCNVNEFAGRYADKPLDSSKGYTHEEVQLSKRMMRYWANFAKTGDPNIGESGELTLAYWPPHTAANKEYLTLDLNNTEIGSGPRVRQCTFWKKYLPQLLAATSKLDAGSKETCGSMSLADSGATRILLILSLLLTGLTTLPHIQHDVRGIV</sequence>
<evidence type="ECO:0000256" key="9">
    <source>
        <dbReference type="RuleBase" id="RU361235"/>
    </source>
</evidence>
<evidence type="ECO:0000256" key="7">
    <source>
        <dbReference type="ARBA" id="ARBA00037263"/>
    </source>
</evidence>
<dbReference type="PRINTS" id="PR00878">
    <property type="entry name" value="CHOLNESTRASE"/>
</dbReference>
<dbReference type="PROSITE" id="PS00941">
    <property type="entry name" value="CARBOXYLESTERASE_B_2"/>
    <property type="match status" value="1"/>
</dbReference>
<dbReference type="PROSITE" id="PS00122">
    <property type="entry name" value="CARBOXYLESTERASE_B_1"/>
    <property type="match status" value="1"/>
</dbReference>
<reference evidence="12 13" key="1">
    <citation type="journal article" date="2019" name="Philos. Trans. R. Soc. Lond., B, Biol. Sci.">
        <title>Ant behaviour and brain gene expression of defending hosts depend on the ecological success of the intruding social parasite.</title>
        <authorList>
            <person name="Kaur R."/>
            <person name="Stoldt M."/>
            <person name="Jongepier E."/>
            <person name="Feldmeyer B."/>
            <person name="Menzel F."/>
            <person name="Bornberg-Bauer E."/>
            <person name="Foitzik S."/>
        </authorList>
    </citation>
    <scope>NUCLEOTIDE SEQUENCE [LARGE SCALE GENOMIC DNA]</scope>
    <source>
        <tissue evidence="12">Whole body</tissue>
    </source>
</reference>
<dbReference type="Pfam" id="PF00135">
    <property type="entry name" value="COesterase"/>
    <property type="match status" value="3"/>
</dbReference>
<keyword evidence="13" id="KW-1185">Reference proteome</keyword>
<evidence type="ECO:0000256" key="8">
    <source>
        <dbReference type="ARBA" id="ARBA00048484"/>
    </source>
</evidence>
<dbReference type="STRING" id="300112.A0A4S2KUF1"/>
<evidence type="ECO:0000259" key="11">
    <source>
        <dbReference type="Pfam" id="PF00135"/>
    </source>
</evidence>
<organism evidence="12 13">
    <name type="scientific">Temnothorax longispinosus</name>
    <dbReference type="NCBI Taxonomy" id="300112"/>
    <lineage>
        <taxon>Eukaryota</taxon>
        <taxon>Metazoa</taxon>
        <taxon>Ecdysozoa</taxon>
        <taxon>Arthropoda</taxon>
        <taxon>Hexapoda</taxon>
        <taxon>Insecta</taxon>
        <taxon>Pterygota</taxon>
        <taxon>Neoptera</taxon>
        <taxon>Endopterygota</taxon>
        <taxon>Hymenoptera</taxon>
        <taxon>Apocrita</taxon>
        <taxon>Aculeata</taxon>
        <taxon>Formicoidea</taxon>
        <taxon>Formicidae</taxon>
        <taxon>Myrmicinae</taxon>
        <taxon>Temnothorax</taxon>
    </lineage>
</organism>
<keyword evidence="3 9" id="KW-0378">Hydrolase</keyword>
<dbReference type="Gene3D" id="3.40.50.1820">
    <property type="entry name" value="alpha/beta hydrolase"/>
    <property type="match status" value="2"/>
</dbReference>
<keyword evidence="2" id="KW-0719">Serine esterase</keyword>
<feature type="region of interest" description="Disordered" evidence="10">
    <location>
        <begin position="35"/>
        <end position="82"/>
    </location>
</feature>
<feature type="domain" description="Carboxylesterase type B" evidence="11">
    <location>
        <begin position="546"/>
        <end position="619"/>
    </location>
</feature>
<keyword evidence="6" id="KW-0325">Glycoprotein</keyword>
<evidence type="ECO:0000256" key="4">
    <source>
        <dbReference type="ARBA" id="ARBA00022867"/>
    </source>
</evidence>
<dbReference type="InterPro" id="IPR019819">
    <property type="entry name" value="Carboxylesterase_B_CS"/>
</dbReference>
<evidence type="ECO:0000256" key="10">
    <source>
        <dbReference type="SAM" id="MobiDB-lite"/>
    </source>
</evidence>
<dbReference type="PANTHER" id="PTHR43918">
    <property type="entry name" value="ACETYLCHOLINESTERASE"/>
    <property type="match status" value="1"/>
</dbReference>